<feature type="region of interest" description="Disordered" evidence="1">
    <location>
        <begin position="54"/>
        <end position="86"/>
    </location>
</feature>
<name>A0A7W5C5F6_9BACL</name>
<evidence type="ECO:0000313" key="2">
    <source>
        <dbReference type="EMBL" id="MBB3151034.1"/>
    </source>
</evidence>
<sequence>MCCCIGYVIIIKNEGSVNFGNARILETNVDEQAEETASGAEETVSSEEDVDTAILTGRHSKTLKSKKPRRRGKAVAGLMHRQKRKR</sequence>
<comment type="caution">
    <text evidence="2">The sequence shown here is derived from an EMBL/GenBank/DDBJ whole genome shotgun (WGS) entry which is preliminary data.</text>
</comment>
<reference evidence="2 3" key="1">
    <citation type="submission" date="2020-08" db="EMBL/GenBank/DDBJ databases">
        <title>Genomic Encyclopedia of Type Strains, Phase III (KMG-III): the genomes of soil and plant-associated and newly described type strains.</title>
        <authorList>
            <person name="Whitman W."/>
        </authorList>
    </citation>
    <scope>NUCLEOTIDE SEQUENCE [LARGE SCALE GENOMIC DNA]</scope>
    <source>
        <strain evidence="2 3">CECT 8234</strain>
    </source>
</reference>
<protein>
    <submittedName>
        <fullName evidence="2">Uncharacterized protein</fullName>
    </submittedName>
</protein>
<dbReference type="Proteomes" id="UP000518605">
    <property type="component" value="Unassembled WGS sequence"/>
</dbReference>
<dbReference type="AlphaFoldDB" id="A0A7W5C5F6"/>
<dbReference type="EMBL" id="JACHXW010000002">
    <property type="protein sequence ID" value="MBB3151034.1"/>
    <property type="molecule type" value="Genomic_DNA"/>
</dbReference>
<keyword evidence="3" id="KW-1185">Reference proteome</keyword>
<accession>A0A7W5C5F6</accession>
<evidence type="ECO:0000313" key="3">
    <source>
        <dbReference type="Proteomes" id="UP000518605"/>
    </source>
</evidence>
<feature type="compositionally biased region" description="Basic residues" evidence="1">
    <location>
        <begin position="58"/>
        <end position="73"/>
    </location>
</feature>
<gene>
    <name evidence="2" type="ORF">FHS16_001068</name>
</gene>
<evidence type="ECO:0000256" key="1">
    <source>
        <dbReference type="SAM" id="MobiDB-lite"/>
    </source>
</evidence>
<proteinExistence type="predicted"/>
<organism evidence="2 3">
    <name type="scientific">Paenibacillus endophyticus</name>
    <dbReference type="NCBI Taxonomy" id="1294268"/>
    <lineage>
        <taxon>Bacteria</taxon>
        <taxon>Bacillati</taxon>
        <taxon>Bacillota</taxon>
        <taxon>Bacilli</taxon>
        <taxon>Bacillales</taxon>
        <taxon>Paenibacillaceae</taxon>
        <taxon>Paenibacillus</taxon>
    </lineage>
</organism>